<proteinExistence type="predicted"/>
<accession>A0A8S5QVU3</accession>
<organism evidence="1">
    <name type="scientific">Siphoviridae sp. ctzSN25</name>
    <dbReference type="NCBI Taxonomy" id="2826529"/>
    <lineage>
        <taxon>Viruses</taxon>
        <taxon>Duplodnaviria</taxon>
        <taxon>Heunggongvirae</taxon>
        <taxon>Uroviricota</taxon>
        <taxon>Caudoviricetes</taxon>
    </lineage>
</organism>
<protein>
    <submittedName>
        <fullName evidence="1">Uncharacterized protein</fullName>
    </submittedName>
</protein>
<name>A0A8S5QVU3_9CAUD</name>
<evidence type="ECO:0000313" key="1">
    <source>
        <dbReference type="EMBL" id="DAE22937.1"/>
    </source>
</evidence>
<reference evidence="1" key="1">
    <citation type="journal article" date="2021" name="Proc. Natl. Acad. Sci. U.S.A.">
        <title>A Catalog of Tens of Thousands of Viruses from Human Metagenomes Reveals Hidden Associations with Chronic Diseases.</title>
        <authorList>
            <person name="Tisza M.J."/>
            <person name="Buck C.B."/>
        </authorList>
    </citation>
    <scope>NUCLEOTIDE SEQUENCE</scope>
    <source>
        <strain evidence="1">CtzSN25</strain>
    </source>
</reference>
<dbReference type="EMBL" id="BK015743">
    <property type="protein sequence ID" value="DAE22937.1"/>
    <property type="molecule type" value="Genomic_DNA"/>
</dbReference>
<sequence length="322" mass="35218">MVKIVIDPSCLNQGGSTYDDTEVLNRIKALEGKTDNFVSDVTVSREGNKVKLKYTRVDGTSSEVEFDDKDTISMAYDDTALKERVKALEAKEDKDTVYDDSALKARVEALEAKEDSDKQTLTLTGNELSISNGNSVTLPVGVGKEFVVTSDTEGVVVTKAEADATTTYNVNLDDALNKFYKKAETYTKKEVDNLLTTQENKATDLTVYKGSFTDKTKVKEGDFEGPNAPRITLTYSSSTGVGILKVDMKVMSPVAKSTIVATLPNDAPVPVTLIESQVWVGDVDTSIWVDPNSRAIRMSLTSNPNIFNKRIIINIPGIFKKV</sequence>